<keyword evidence="8" id="KW-0645">Protease</keyword>
<gene>
    <name evidence="22" type="ordered locus">Rmar_0906</name>
</gene>
<dbReference type="InterPro" id="IPR039866">
    <property type="entry name" value="CPQ"/>
</dbReference>
<dbReference type="GO" id="GO:0005764">
    <property type="term" value="C:lysosome"/>
    <property type="evidence" value="ECO:0007669"/>
    <property type="project" value="UniProtKB-SubCell"/>
</dbReference>
<keyword evidence="6" id="KW-0964">Secreted</keyword>
<evidence type="ECO:0000313" key="23">
    <source>
        <dbReference type="Proteomes" id="UP000002221"/>
    </source>
</evidence>
<dbReference type="Proteomes" id="UP000002221">
    <property type="component" value="Chromosome"/>
</dbReference>
<keyword evidence="14" id="KW-0333">Golgi apparatus</keyword>
<evidence type="ECO:0000256" key="6">
    <source>
        <dbReference type="ARBA" id="ARBA00022525"/>
    </source>
</evidence>
<evidence type="ECO:0000256" key="20">
    <source>
        <dbReference type="ARBA" id="ARBA00033328"/>
    </source>
</evidence>
<name>D0MH15_RHOM4</name>
<evidence type="ECO:0000256" key="8">
    <source>
        <dbReference type="ARBA" id="ARBA00022670"/>
    </source>
</evidence>
<dbReference type="GO" id="GO:0046872">
    <property type="term" value="F:metal ion binding"/>
    <property type="evidence" value="ECO:0007669"/>
    <property type="project" value="UniProtKB-KW"/>
</dbReference>
<evidence type="ECO:0000256" key="16">
    <source>
        <dbReference type="ARBA" id="ARBA00023145"/>
    </source>
</evidence>
<keyword evidence="17" id="KW-0325">Glycoprotein</keyword>
<keyword evidence="10" id="KW-0732">Signal</keyword>
<evidence type="ECO:0000256" key="19">
    <source>
        <dbReference type="ARBA" id="ARBA00025833"/>
    </source>
</evidence>
<keyword evidence="18" id="KW-0458">Lysosome</keyword>
<dbReference type="GO" id="GO:0004180">
    <property type="term" value="F:carboxypeptidase activity"/>
    <property type="evidence" value="ECO:0007669"/>
    <property type="project" value="UniProtKB-KW"/>
</dbReference>
<keyword evidence="12" id="KW-0256">Endoplasmic reticulum</keyword>
<dbReference type="KEGG" id="rmr:Rmar_0906"/>
<sequence length="544" mass="61073">MLSAIATVRKIKHTGWLLMALLWVIPLRAQEPVDTLAVRLIREEGLERSQVMATMFWLTDVYGPRLTGSPLLDSAMAWAARRLESWGLANVHREPWGPFGRGWTLHHVRAEVTAPVAFPVLAYPKAWSPDIDGPVTAEVVRFDVEDTSAFAAYRGKLRGKIVLLEPPRELREPFEPLARRRDAEDLLALANAARPEGGGRRYSAEVLRQLELAQRRLQFLYEEQPLAILDRGYRGDYGTVFVDAADVPAAPGTPWYERPGPWEPGVRVIPQFTVAVEHYNRIYRLLERGFRVEMTLDLDVSFNDDDPYEYNLIAELPGTDPRIGDEVVMLGAHFDSWHAGTGATDNAAGSAVMMEAMRILKAVYDWLGRGPRRTIRLALWTGEEQGLLGSRAYVDQHFAELRGWGQPPGRLKPEHEKFSVYFNLDNGGGKIRGVYLQGNEAVAPIFRAWLAPFHDLGAATLSLRNTGGTDHLSFDAVGLPGFQFIQDHLAYGTRTHHSNMDVFDHVIEDDLKQAATIIAAFAYHAAERDERIPRKPLPMPEGTY</sequence>
<protein>
    <recommendedName>
        <fullName evidence="5">Carboxypeptidase Q</fullName>
    </recommendedName>
    <alternativeName>
        <fullName evidence="20">Plasma glutamate carboxypeptidase</fullName>
    </alternativeName>
</protein>
<dbReference type="InterPro" id="IPR007484">
    <property type="entry name" value="Peptidase_M28"/>
</dbReference>
<keyword evidence="9" id="KW-0479">Metal-binding</keyword>
<evidence type="ECO:0000256" key="14">
    <source>
        <dbReference type="ARBA" id="ARBA00023034"/>
    </source>
</evidence>
<proteinExistence type="predicted"/>
<evidence type="ECO:0000259" key="21">
    <source>
        <dbReference type="Pfam" id="PF04389"/>
    </source>
</evidence>
<dbReference type="STRING" id="518766.Rmar_0906"/>
<evidence type="ECO:0000256" key="18">
    <source>
        <dbReference type="ARBA" id="ARBA00023228"/>
    </source>
</evidence>
<keyword evidence="11" id="KW-0378">Hydrolase</keyword>
<keyword evidence="23" id="KW-1185">Reference proteome</keyword>
<evidence type="ECO:0000256" key="17">
    <source>
        <dbReference type="ARBA" id="ARBA00023180"/>
    </source>
</evidence>
<feature type="domain" description="Peptidase M28" evidence="21">
    <location>
        <begin position="311"/>
        <end position="521"/>
    </location>
</feature>
<evidence type="ECO:0000313" key="22">
    <source>
        <dbReference type="EMBL" id="ACY47800.1"/>
    </source>
</evidence>
<keyword evidence="7" id="KW-0121">Carboxypeptidase</keyword>
<comment type="subunit">
    <text evidence="19">Homodimer. The monomeric form is inactive while the homodimer is active.</text>
</comment>
<evidence type="ECO:0000256" key="10">
    <source>
        <dbReference type="ARBA" id="ARBA00022729"/>
    </source>
</evidence>
<dbReference type="eggNOG" id="COG2234">
    <property type="taxonomic scope" value="Bacteria"/>
</dbReference>
<evidence type="ECO:0000256" key="5">
    <source>
        <dbReference type="ARBA" id="ARBA00014116"/>
    </source>
</evidence>
<evidence type="ECO:0000256" key="15">
    <source>
        <dbReference type="ARBA" id="ARBA00023049"/>
    </source>
</evidence>
<evidence type="ECO:0000256" key="3">
    <source>
        <dbReference type="ARBA" id="ARBA00004555"/>
    </source>
</evidence>
<dbReference type="Gene3D" id="3.40.630.10">
    <property type="entry name" value="Zn peptidases"/>
    <property type="match status" value="1"/>
</dbReference>
<dbReference type="PANTHER" id="PTHR12053:SF3">
    <property type="entry name" value="CARBOXYPEPTIDASE Q"/>
    <property type="match status" value="1"/>
</dbReference>
<dbReference type="HOGENOM" id="CLU_033697_1_1_10"/>
<dbReference type="SUPFAM" id="SSF53187">
    <property type="entry name" value="Zn-dependent exopeptidases"/>
    <property type="match status" value="1"/>
</dbReference>
<evidence type="ECO:0000256" key="9">
    <source>
        <dbReference type="ARBA" id="ARBA00022723"/>
    </source>
</evidence>
<dbReference type="EMBL" id="CP001807">
    <property type="protein sequence ID" value="ACY47800.1"/>
    <property type="molecule type" value="Genomic_DNA"/>
</dbReference>
<evidence type="ECO:0000256" key="11">
    <source>
        <dbReference type="ARBA" id="ARBA00022801"/>
    </source>
</evidence>
<comment type="subcellular location">
    <subcellularLocation>
        <location evidence="1">Endoplasmic reticulum</location>
    </subcellularLocation>
    <subcellularLocation>
        <location evidence="3">Golgi apparatus</location>
    </subcellularLocation>
    <subcellularLocation>
        <location evidence="2">Lysosome</location>
    </subcellularLocation>
    <subcellularLocation>
        <location evidence="4">Secreted</location>
    </subcellularLocation>
</comment>
<dbReference type="OrthoDB" id="9769665at2"/>
<dbReference type="GO" id="GO:0070573">
    <property type="term" value="F:metallodipeptidase activity"/>
    <property type="evidence" value="ECO:0007669"/>
    <property type="project" value="InterPro"/>
</dbReference>
<dbReference type="GO" id="GO:0006508">
    <property type="term" value="P:proteolysis"/>
    <property type="evidence" value="ECO:0007669"/>
    <property type="project" value="UniProtKB-KW"/>
</dbReference>
<evidence type="ECO:0000256" key="7">
    <source>
        <dbReference type="ARBA" id="ARBA00022645"/>
    </source>
</evidence>
<accession>D0MH15</accession>
<dbReference type="RefSeq" id="WP_012843412.1">
    <property type="nucleotide sequence ID" value="NC_013501.1"/>
</dbReference>
<evidence type="ECO:0000256" key="1">
    <source>
        <dbReference type="ARBA" id="ARBA00004240"/>
    </source>
</evidence>
<dbReference type="GO" id="GO:0005576">
    <property type="term" value="C:extracellular region"/>
    <property type="evidence" value="ECO:0007669"/>
    <property type="project" value="UniProtKB-SubCell"/>
</dbReference>
<evidence type="ECO:0000256" key="4">
    <source>
        <dbReference type="ARBA" id="ARBA00004613"/>
    </source>
</evidence>
<dbReference type="Pfam" id="PF04389">
    <property type="entry name" value="Peptidase_M28"/>
    <property type="match status" value="1"/>
</dbReference>
<keyword evidence="13" id="KW-0862">Zinc</keyword>
<evidence type="ECO:0000256" key="12">
    <source>
        <dbReference type="ARBA" id="ARBA00022824"/>
    </source>
</evidence>
<reference evidence="22 23" key="1">
    <citation type="journal article" date="2009" name="Stand. Genomic Sci.">
        <title>Complete genome sequence of Rhodothermus marinus type strain (R-10).</title>
        <authorList>
            <person name="Nolan M."/>
            <person name="Tindall B.J."/>
            <person name="Pomrenke H."/>
            <person name="Lapidus A."/>
            <person name="Copeland A."/>
            <person name="Glavina Del Rio T."/>
            <person name="Lucas S."/>
            <person name="Chen F."/>
            <person name="Tice H."/>
            <person name="Cheng J.F."/>
            <person name="Saunders E."/>
            <person name="Han C."/>
            <person name="Bruce D."/>
            <person name="Goodwin L."/>
            <person name="Chain P."/>
            <person name="Pitluck S."/>
            <person name="Ovchinikova G."/>
            <person name="Pati A."/>
            <person name="Ivanova N."/>
            <person name="Mavromatis K."/>
            <person name="Chen A."/>
            <person name="Palaniappan K."/>
            <person name="Land M."/>
            <person name="Hauser L."/>
            <person name="Chang Y.J."/>
            <person name="Jeffries C.D."/>
            <person name="Brettin T."/>
            <person name="Goker M."/>
            <person name="Bristow J."/>
            <person name="Eisen J.A."/>
            <person name="Markowitz V."/>
            <person name="Hugenholtz P."/>
            <person name="Kyrpides N.C."/>
            <person name="Klenk H.P."/>
            <person name="Detter J.C."/>
        </authorList>
    </citation>
    <scope>NUCLEOTIDE SEQUENCE [LARGE SCALE GENOMIC DNA]</scope>
    <source>
        <strain evidence="23">ATCC 43812 / DSM 4252 / R-10</strain>
    </source>
</reference>
<evidence type="ECO:0000256" key="2">
    <source>
        <dbReference type="ARBA" id="ARBA00004371"/>
    </source>
</evidence>
<dbReference type="AlphaFoldDB" id="D0MH15"/>
<dbReference type="PANTHER" id="PTHR12053">
    <property type="entry name" value="PROTEASE FAMILY M28 PLASMA GLUTAMATE CARBOXYPEPTIDASE-RELATED"/>
    <property type="match status" value="1"/>
</dbReference>
<organism evidence="22 23">
    <name type="scientific">Rhodothermus marinus (strain ATCC 43812 / DSM 4252 / R-10)</name>
    <name type="common">Rhodothermus obamensis</name>
    <dbReference type="NCBI Taxonomy" id="518766"/>
    <lineage>
        <taxon>Bacteria</taxon>
        <taxon>Pseudomonadati</taxon>
        <taxon>Rhodothermota</taxon>
        <taxon>Rhodothermia</taxon>
        <taxon>Rhodothermales</taxon>
        <taxon>Rhodothermaceae</taxon>
        <taxon>Rhodothermus</taxon>
    </lineage>
</organism>
<keyword evidence="16" id="KW-0865">Zymogen</keyword>
<evidence type="ECO:0000256" key="13">
    <source>
        <dbReference type="ARBA" id="ARBA00022833"/>
    </source>
</evidence>
<keyword evidence="15" id="KW-0482">Metalloprotease</keyword>